<evidence type="ECO:0000256" key="8">
    <source>
        <dbReference type="ARBA" id="ARBA00023170"/>
    </source>
</evidence>
<dbReference type="Gene3D" id="2.170.130.10">
    <property type="entry name" value="TonB-dependent receptor, plug domain"/>
    <property type="match status" value="1"/>
</dbReference>
<dbReference type="PANTHER" id="PTHR30069:SF29">
    <property type="entry name" value="HEMOGLOBIN AND HEMOGLOBIN-HAPTOGLOBIN-BINDING PROTEIN 1-RELATED"/>
    <property type="match status" value="1"/>
</dbReference>
<evidence type="ECO:0000256" key="12">
    <source>
        <dbReference type="SAM" id="SignalP"/>
    </source>
</evidence>
<evidence type="ECO:0000256" key="1">
    <source>
        <dbReference type="ARBA" id="ARBA00004571"/>
    </source>
</evidence>
<feature type="domain" description="TonB-dependent receptor plug" evidence="14">
    <location>
        <begin position="129"/>
        <end position="233"/>
    </location>
</feature>
<keyword evidence="3 10" id="KW-1134">Transmembrane beta strand</keyword>
<evidence type="ECO:0000256" key="6">
    <source>
        <dbReference type="ARBA" id="ARBA00023077"/>
    </source>
</evidence>
<evidence type="ECO:0000313" key="16">
    <source>
        <dbReference type="Proteomes" id="UP000294155"/>
    </source>
</evidence>
<dbReference type="GO" id="GO:0015344">
    <property type="term" value="F:siderophore uptake transmembrane transporter activity"/>
    <property type="evidence" value="ECO:0007669"/>
    <property type="project" value="TreeGrafter"/>
</dbReference>
<keyword evidence="7 10" id="KW-0472">Membrane</keyword>
<evidence type="ECO:0000256" key="4">
    <source>
        <dbReference type="ARBA" id="ARBA00022692"/>
    </source>
</evidence>
<evidence type="ECO:0000256" key="11">
    <source>
        <dbReference type="RuleBase" id="RU003357"/>
    </source>
</evidence>
<dbReference type="Gene3D" id="2.60.40.1120">
    <property type="entry name" value="Carboxypeptidase-like, regulatory domain"/>
    <property type="match status" value="1"/>
</dbReference>
<accession>A0A4Q5LCG3</accession>
<protein>
    <submittedName>
        <fullName evidence="15">TonB-dependent receptor</fullName>
    </submittedName>
</protein>
<dbReference type="RefSeq" id="WP_129921422.1">
    <property type="nucleotide sequence ID" value="NZ_SEWE01000023.1"/>
</dbReference>
<keyword evidence="8 15" id="KW-0675">Receptor</keyword>
<feature type="signal peptide" evidence="12">
    <location>
        <begin position="1"/>
        <end position="19"/>
    </location>
</feature>
<dbReference type="Pfam" id="PF13715">
    <property type="entry name" value="CarbopepD_reg_2"/>
    <property type="match status" value="1"/>
</dbReference>
<dbReference type="InterPro" id="IPR039426">
    <property type="entry name" value="TonB-dep_rcpt-like"/>
</dbReference>
<evidence type="ECO:0000256" key="10">
    <source>
        <dbReference type="PROSITE-ProRule" id="PRU01360"/>
    </source>
</evidence>
<feature type="chain" id="PRO_5020697198" evidence="12">
    <location>
        <begin position="20"/>
        <end position="807"/>
    </location>
</feature>
<dbReference type="EMBL" id="SEWE01000023">
    <property type="protein sequence ID" value="RYU78929.1"/>
    <property type="molecule type" value="Genomic_DNA"/>
</dbReference>
<proteinExistence type="inferred from homology"/>
<evidence type="ECO:0000256" key="3">
    <source>
        <dbReference type="ARBA" id="ARBA00022452"/>
    </source>
</evidence>
<dbReference type="OrthoDB" id="9795928at2"/>
<evidence type="ECO:0000256" key="2">
    <source>
        <dbReference type="ARBA" id="ARBA00022448"/>
    </source>
</evidence>
<keyword evidence="16" id="KW-1185">Reference proteome</keyword>
<gene>
    <name evidence="15" type="ORF">EWM57_12150</name>
</gene>
<dbReference type="Pfam" id="PF00593">
    <property type="entry name" value="TonB_dep_Rec_b-barrel"/>
    <property type="match status" value="1"/>
</dbReference>
<evidence type="ECO:0000256" key="5">
    <source>
        <dbReference type="ARBA" id="ARBA00022729"/>
    </source>
</evidence>
<dbReference type="InterPro" id="IPR036942">
    <property type="entry name" value="Beta-barrel_TonB_sf"/>
</dbReference>
<dbReference type="PROSITE" id="PS52016">
    <property type="entry name" value="TONB_DEPENDENT_REC_3"/>
    <property type="match status" value="1"/>
</dbReference>
<dbReference type="InterPro" id="IPR000531">
    <property type="entry name" value="Beta-barrel_TonB"/>
</dbReference>
<comment type="caution">
    <text evidence="15">The sequence shown here is derived from an EMBL/GenBank/DDBJ whole genome shotgun (WGS) entry which is preliminary data.</text>
</comment>
<comment type="similarity">
    <text evidence="10 11">Belongs to the TonB-dependent receptor family.</text>
</comment>
<dbReference type="GO" id="GO:0044718">
    <property type="term" value="P:siderophore transmembrane transport"/>
    <property type="evidence" value="ECO:0007669"/>
    <property type="project" value="TreeGrafter"/>
</dbReference>
<reference evidence="15 16" key="1">
    <citation type="submission" date="2019-02" db="EMBL/GenBank/DDBJ databases">
        <title>Bacterial novel species isolated from soil.</title>
        <authorList>
            <person name="Jung H.-Y."/>
        </authorList>
    </citation>
    <scope>NUCLEOTIDE SEQUENCE [LARGE SCALE GENOMIC DNA]</scope>
    <source>
        <strain evidence="15 16">1-3-3-3</strain>
    </source>
</reference>
<evidence type="ECO:0000259" key="14">
    <source>
        <dbReference type="Pfam" id="PF07715"/>
    </source>
</evidence>
<dbReference type="InterPro" id="IPR008969">
    <property type="entry name" value="CarboxyPept-like_regulatory"/>
</dbReference>
<dbReference type="AlphaFoldDB" id="A0A4Q5LCG3"/>
<dbReference type="Gene3D" id="2.40.170.20">
    <property type="entry name" value="TonB-dependent receptor, beta-barrel domain"/>
    <property type="match status" value="1"/>
</dbReference>
<dbReference type="Proteomes" id="UP000294155">
    <property type="component" value="Unassembled WGS sequence"/>
</dbReference>
<feature type="domain" description="TonB-dependent receptor-like beta-barrel" evidence="13">
    <location>
        <begin position="254"/>
        <end position="763"/>
    </location>
</feature>
<organism evidence="15 16">
    <name type="scientific">Hymenobacter persicinus</name>
    <dbReference type="NCBI Taxonomy" id="2025506"/>
    <lineage>
        <taxon>Bacteria</taxon>
        <taxon>Pseudomonadati</taxon>
        <taxon>Bacteroidota</taxon>
        <taxon>Cytophagia</taxon>
        <taxon>Cytophagales</taxon>
        <taxon>Hymenobacteraceae</taxon>
        <taxon>Hymenobacter</taxon>
    </lineage>
</organism>
<dbReference type="GO" id="GO:0009279">
    <property type="term" value="C:cell outer membrane"/>
    <property type="evidence" value="ECO:0007669"/>
    <property type="project" value="UniProtKB-SubCell"/>
</dbReference>
<evidence type="ECO:0000259" key="13">
    <source>
        <dbReference type="Pfam" id="PF00593"/>
    </source>
</evidence>
<dbReference type="PANTHER" id="PTHR30069">
    <property type="entry name" value="TONB-DEPENDENT OUTER MEMBRANE RECEPTOR"/>
    <property type="match status" value="1"/>
</dbReference>
<name>A0A4Q5LCG3_9BACT</name>
<dbReference type="SUPFAM" id="SSF49464">
    <property type="entry name" value="Carboxypeptidase regulatory domain-like"/>
    <property type="match status" value="1"/>
</dbReference>
<dbReference type="InterPro" id="IPR037066">
    <property type="entry name" value="Plug_dom_sf"/>
</dbReference>
<dbReference type="InterPro" id="IPR012910">
    <property type="entry name" value="Plug_dom"/>
</dbReference>
<keyword evidence="9 10" id="KW-0998">Cell outer membrane</keyword>
<dbReference type="SUPFAM" id="SSF56935">
    <property type="entry name" value="Porins"/>
    <property type="match status" value="1"/>
</dbReference>
<evidence type="ECO:0000256" key="7">
    <source>
        <dbReference type="ARBA" id="ARBA00023136"/>
    </source>
</evidence>
<dbReference type="Pfam" id="PF07715">
    <property type="entry name" value="Plug"/>
    <property type="match status" value="1"/>
</dbReference>
<keyword evidence="2 10" id="KW-0813">Transport</keyword>
<sequence length="807" mass="87456">MFRFFLATALLGPATAAWAQSAPAPKPARVATLPVTGRVIDDATKEPLPGATVLFPDLKQATATGPDGTFQFNSLPRGRFLMQVRFLGYNTVVRTVDVGSPQALDVALTSAATEIGQVVVTGVSAATELRRSPVPTTVIDRTRLNQTAASNAVDAIAHTPGVAQITTGAGISKPVIRGLGSNRVITLNNGAKQEGQQWGDEHGIEIDEYAIDRAEVIKGPGSLLYGSDGMAGVVNFLAPDPVEEGKILGSVAANYQTNNHLQGYSLLNAGNKNGFNWLVRGSSKLAGDYRNRYDGRVYNSGFRELDANGYVGLNKSWGYSHLTVSSFNQRVGLVEGDRDETTGRFLKQVASGDSALGVPVTDADLRGYGLAVPQQQINHLRIGTDNNFILGQSRLTVNVGWQQNLRREFGNVVDPAETSLFFQLRTLDYAVRYYLPEMRGWNLTLGTSGMQQQNVNKGVEFLIPAYRLFDNGVFAVAKKSFGRLDLSGGLREDVRTITGDALYLNADEQPAADGELKFAGFRRTFRNVSGSAGGSFSATDKLVLKANVSRGFRAPNIAELASNGKHEGTIRYEIGETNLKAETSLQLDGGVSYTTDHVSLSVDAFRNQIQNYIFPSRLNDSISAEGDPVFRYGQGTARLAGGEISLDLHPHPLDWLHFENSFSMVRAVQLGQSADHKYLPFIPADRLQSELRVNFRKVGTTRLANLYARGGVEHTFAQNRFFSAFDTETRTPGYTLVNLGLGSDVQNAAGKTLFSVFLAGNNLFDVGYQSHLSRLKYAAFNAANGRTGVFNQGRNVSVKLVVPLAFN</sequence>
<evidence type="ECO:0000256" key="9">
    <source>
        <dbReference type="ARBA" id="ARBA00023237"/>
    </source>
</evidence>
<keyword evidence="6 11" id="KW-0798">TonB box</keyword>
<comment type="subcellular location">
    <subcellularLocation>
        <location evidence="1 10">Cell outer membrane</location>
        <topology evidence="1 10">Multi-pass membrane protein</topology>
    </subcellularLocation>
</comment>
<keyword evidence="4 10" id="KW-0812">Transmembrane</keyword>
<keyword evidence="5 12" id="KW-0732">Signal</keyword>
<evidence type="ECO:0000313" key="15">
    <source>
        <dbReference type="EMBL" id="RYU78929.1"/>
    </source>
</evidence>